<feature type="domain" description="Response regulatory" evidence="5">
    <location>
        <begin position="2"/>
        <end position="118"/>
    </location>
</feature>
<evidence type="ECO:0000313" key="7">
    <source>
        <dbReference type="Proteomes" id="UP000025047"/>
    </source>
</evidence>
<dbReference type="EMBL" id="APGJ01000007">
    <property type="protein sequence ID" value="EYD70931.1"/>
    <property type="molecule type" value="Genomic_DNA"/>
</dbReference>
<dbReference type="SMART" id="SM00421">
    <property type="entry name" value="HTH_LUXR"/>
    <property type="match status" value="1"/>
</dbReference>
<keyword evidence="7" id="KW-1185">Reference proteome</keyword>
<evidence type="ECO:0000256" key="2">
    <source>
        <dbReference type="ARBA" id="ARBA00023125"/>
    </source>
</evidence>
<evidence type="ECO:0000259" key="5">
    <source>
        <dbReference type="PROSITE" id="PS50110"/>
    </source>
</evidence>
<dbReference type="InterPro" id="IPR058245">
    <property type="entry name" value="NreC/VraR/RcsB-like_REC"/>
</dbReference>
<dbReference type="OrthoDB" id="3679796at2"/>
<dbReference type="PANTHER" id="PTHR45566:SF1">
    <property type="entry name" value="HTH-TYPE TRANSCRIPTIONAL REGULATOR YHJB-RELATED"/>
    <property type="match status" value="1"/>
</dbReference>
<evidence type="ECO:0000256" key="3">
    <source>
        <dbReference type="PROSITE-ProRule" id="PRU00169"/>
    </source>
</evidence>
<protein>
    <submittedName>
        <fullName evidence="6">DNA-binding response regulator, LuxR family</fullName>
    </submittedName>
</protein>
<dbReference type="InterPro" id="IPR016032">
    <property type="entry name" value="Sig_transdc_resp-reg_C-effctor"/>
</dbReference>
<dbReference type="InterPro" id="IPR011006">
    <property type="entry name" value="CheY-like_superfamily"/>
</dbReference>
<dbReference type="PROSITE" id="PS50110">
    <property type="entry name" value="RESPONSE_REGULATORY"/>
    <property type="match status" value="1"/>
</dbReference>
<dbReference type="CDD" id="cd17535">
    <property type="entry name" value="REC_NarL-like"/>
    <property type="match status" value="1"/>
</dbReference>
<comment type="caution">
    <text evidence="6">The sequence shown here is derived from an EMBL/GenBank/DDBJ whole genome shotgun (WGS) entry which is preliminary data.</text>
</comment>
<dbReference type="SUPFAM" id="SSF52172">
    <property type="entry name" value="CheY-like"/>
    <property type="match status" value="1"/>
</dbReference>
<dbReference type="Proteomes" id="UP000025047">
    <property type="component" value="Unassembled WGS sequence"/>
</dbReference>
<proteinExistence type="predicted"/>
<dbReference type="PRINTS" id="PR00038">
    <property type="entry name" value="HTHLUXR"/>
</dbReference>
<keyword evidence="1 3" id="KW-0597">Phosphoprotein</keyword>
<dbReference type="AlphaFoldDB" id="A0A017H979"/>
<dbReference type="STRING" id="1122180.Lokhon_02575"/>
<dbReference type="PROSITE" id="PS50043">
    <property type="entry name" value="HTH_LUXR_2"/>
    <property type="match status" value="1"/>
</dbReference>
<keyword evidence="2 6" id="KW-0238">DNA-binding</keyword>
<dbReference type="Pfam" id="PF00196">
    <property type="entry name" value="GerE"/>
    <property type="match status" value="1"/>
</dbReference>
<feature type="domain" description="HTH luxR-type" evidence="4">
    <location>
        <begin position="135"/>
        <end position="200"/>
    </location>
</feature>
<dbReference type="PANTHER" id="PTHR45566">
    <property type="entry name" value="HTH-TYPE TRANSCRIPTIONAL REGULATOR YHJB-RELATED"/>
    <property type="match status" value="1"/>
</dbReference>
<dbReference type="GO" id="GO:0000160">
    <property type="term" value="P:phosphorelay signal transduction system"/>
    <property type="evidence" value="ECO:0007669"/>
    <property type="project" value="InterPro"/>
</dbReference>
<dbReference type="SMART" id="SM00448">
    <property type="entry name" value="REC"/>
    <property type="match status" value="1"/>
</dbReference>
<organism evidence="6 7">
    <name type="scientific">Limimaricola hongkongensis DSM 17492</name>
    <dbReference type="NCBI Taxonomy" id="1122180"/>
    <lineage>
        <taxon>Bacteria</taxon>
        <taxon>Pseudomonadati</taxon>
        <taxon>Pseudomonadota</taxon>
        <taxon>Alphaproteobacteria</taxon>
        <taxon>Rhodobacterales</taxon>
        <taxon>Paracoccaceae</taxon>
        <taxon>Limimaricola</taxon>
    </lineage>
</organism>
<evidence type="ECO:0000313" key="6">
    <source>
        <dbReference type="EMBL" id="EYD70931.1"/>
    </source>
</evidence>
<evidence type="ECO:0000259" key="4">
    <source>
        <dbReference type="PROSITE" id="PS50043"/>
    </source>
</evidence>
<reference evidence="6 7" key="1">
    <citation type="submission" date="2013-03" db="EMBL/GenBank/DDBJ databases">
        <authorList>
            <person name="Fiebig A."/>
            <person name="Goeker M."/>
            <person name="Klenk H.-P.P."/>
        </authorList>
    </citation>
    <scope>NUCLEOTIDE SEQUENCE [LARGE SCALE GENOMIC DNA]</scope>
    <source>
        <strain evidence="6 7">DSM 17492</strain>
    </source>
</reference>
<dbReference type="GO" id="GO:0003677">
    <property type="term" value="F:DNA binding"/>
    <property type="evidence" value="ECO:0007669"/>
    <property type="project" value="UniProtKB-KW"/>
</dbReference>
<gene>
    <name evidence="6" type="ORF">Lokhon_02575</name>
</gene>
<dbReference type="Pfam" id="PF00072">
    <property type="entry name" value="Response_reg"/>
    <property type="match status" value="1"/>
</dbReference>
<dbReference type="InterPro" id="IPR000792">
    <property type="entry name" value="Tscrpt_reg_LuxR_C"/>
</dbReference>
<name>A0A017H979_9RHOB</name>
<dbReference type="RefSeq" id="WP_017927025.1">
    <property type="nucleotide sequence ID" value="NZ_KB822995.1"/>
</dbReference>
<dbReference type="Gene3D" id="3.40.50.2300">
    <property type="match status" value="1"/>
</dbReference>
<dbReference type="eggNOG" id="COG2197">
    <property type="taxonomic scope" value="Bacteria"/>
</dbReference>
<evidence type="ECO:0000256" key="1">
    <source>
        <dbReference type="ARBA" id="ARBA00022553"/>
    </source>
</evidence>
<feature type="modified residue" description="4-aspartylphosphate" evidence="3">
    <location>
        <position position="53"/>
    </location>
</feature>
<sequence>MRILIADDHDLVREMMAAYLERDCGMKVVQSSSYDDAMAEIARSGPFELVLLDYRMPGMRGLDGLRDALKASGGNPVALISGSADKSVAEEALAAGAAGFLPKTMSARSMTNAVRFMTMGETFVPVDFMTAKEVENPALAHLTPREKQVLEGIKKGQSNKEIALDHDIQEVTVKLHVKTLCRKMGAKNRTQAAMMARDQEMV</sequence>
<dbReference type="SUPFAM" id="SSF46894">
    <property type="entry name" value="C-terminal effector domain of the bipartite response regulators"/>
    <property type="match status" value="1"/>
</dbReference>
<dbReference type="GO" id="GO:0006355">
    <property type="term" value="P:regulation of DNA-templated transcription"/>
    <property type="evidence" value="ECO:0007669"/>
    <property type="project" value="InterPro"/>
</dbReference>
<dbReference type="InterPro" id="IPR051015">
    <property type="entry name" value="EvgA-like"/>
</dbReference>
<accession>A0A017H979</accession>
<dbReference type="CDD" id="cd06170">
    <property type="entry name" value="LuxR_C_like"/>
    <property type="match status" value="1"/>
</dbReference>
<dbReference type="InterPro" id="IPR001789">
    <property type="entry name" value="Sig_transdc_resp-reg_receiver"/>
</dbReference>
<dbReference type="PATRIC" id="fig|1122180.6.peg.2559"/>
<dbReference type="HOGENOM" id="CLU_000445_90_8_5"/>